<dbReference type="EMBL" id="CP051685">
    <property type="protein sequence ID" value="QJE03050.1"/>
    <property type="molecule type" value="Genomic_DNA"/>
</dbReference>
<proteinExistence type="predicted"/>
<keyword evidence="2" id="KW-1185">Reference proteome</keyword>
<protein>
    <submittedName>
        <fullName evidence="1">Uncharacterized protein</fullName>
    </submittedName>
</protein>
<accession>A0A7Z2W271</accession>
<name>A0A7Z2W271_9BURK</name>
<reference evidence="1 2" key="1">
    <citation type="submission" date="2020-04" db="EMBL/GenBank/DDBJ databases">
        <title>Genome sequencing of novel species.</title>
        <authorList>
            <person name="Heo J."/>
            <person name="Kim S.-J."/>
            <person name="Kim J.-S."/>
            <person name="Hong S.-B."/>
            <person name="Kwon S.-W."/>
        </authorList>
    </citation>
    <scope>NUCLEOTIDE SEQUENCE [LARGE SCALE GENOMIC DNA]</scope>
    <source>
        <strain evidence="1 2">GN2-R2</strain>
    </source>
</reference>
<evidence type="ECO:0000313" key="2">
    <source>
        <dbReference type="Proteomes" id="UP000502415"/>
    </source>
</evidence>
<dbReference type="Proteomes" id="UP000502415">
    <property type="component" value="Chromosome"/>
</dbReference>
<gene>
    <name evidence="1" type="ORF">HH212_26195</name>
</gene>
<evidence type="ECO:0000313" key="1">
    <source>
        <dbReference type="EMBL" id="QJE03050.1"/>
    </source>
</evidence>
<organism evidence="1 2">
    <name type="scientific">Massilia forsythiae</name>
    <dbReference type="NCBI Taxonomy" id="2728020"/>
    <lineage>
        <taxon>Bacteria</taxon>
        <taxon>Pseudomonadati</taxon>
        <taxon>Pseudomonadota</taxon>
        <taxon>Betaproteobacteria</taxon>
        <taxon>Burkholderiales</taxon>
        <taxon>Oxalobacteraceae</taxon>
        <taxon>Telluria group</taxon>
        <taxon>Massilia</taxon>
    </lineage>
</organism>
<dbReference type="RefSeq" id="WP_170205131.1">
    <property type="nucleotide sequence ID" value="NZ_CP051685.1"/>
</dbReference>
<dbReference type="AlphaFoldDB" id="A0A7Z2W271"/>
<dbReference type="KEGG" id="mfy:HH212_26195"/>
<sequence length="102" mass="11110">MASAPYAKDGKWYIDKDPEDKRYYVADVTNDLTDSATTAASVQCVVAGVAVLEGPTIQGTKIVVKLGGFDTAPNASNFCTFRVTCANSEQFDRTIYFNRVDN</sequence>